<dbReference type="RefSeq" id="WP_380024250.1">
    <property type="nucleotide sequence ID" value="NZ_JBHSHC010000016.1"/>
</dbReference>
<evidence type="ECO:0008006" key="4">
    <source>
        <dbReference type="Google" id="ProtNLM"/>
    </source>
</evidence>
<comment type="caution">
    <text evidence="2">The sequence shown here is derived from an EMBL/GenBank/DDBJ whole genome shotgun (WGS) entry which is preliminary data.</text>
</comment>
<organism evidence="2 3">
    <name type="scientific">Effusibacillus consociatus</name>
    <dbReference type="NCBI Taxonomy" id="1117041"/>
    <lineage>
        <taxon>Bacteria</taxon>
        <taxon>Bacillati</taxon>
        <taxon>Bacillota</taxon>
        <taxon>Bacilli</taxon>
        <taxon>Bacillales</taxon>
        <taxon>Alicyclobacillaceae</taxon>
        <taxon>Effusibacillus</taxon>
    </lineage>
</organism>
<sequence>MIPITWAIAAVLVVLLAGYAVGRRQGIKWGRKLGQAESCIYLRHQSLQEGVCKICDRTYD</sequence>
<keyword evidence="1" id="KW-1133">Transmembrane helix</keyword>
<accession>A0ABV9PY74</accession>
<evidence type="ECO:0000256" key="1">
    <source>
        <dbReference type="SAM" id="Phobius"/>
    </source>
</evidence>
<dbReference type="Proteomes" id="UP001596002">
    <property type="component" value="Unassembled WGS sequence"/>
</dbReference>
<keyword evidence="3" id="KW-1185">Reference proteome</keyword>
<proteinExistence type="predicted"/>
<dbReference type="EMBL" id="JBHSHC010000016">
    <property type="protein sequence ID" value="MFC4766408.1"/>
    <property type="molecule type" value="Genomic_DNA"/>
</dbReference>
<keyword evidence="1" id="KW-0472">Membrane</keyword>
<reference evidence="3" key="1">
    <citation type="journal article" date="2019" name="Int. J. Syst. Evol. Microbiol.">
        <title>The Global Catalogue of Microorganisms (GCM) 10K type strain sequencing project: providing services to taxonomists for standard genome sequencing and annotation.</title>
        <authorList>
            <consortium name="The Broad Institute Genomics Platform"/>
            <consortium name="The Broad Institute Genome Sequencing Center for Infectious Disease"/>
            <person name="Wu L."/>
            <person name="Ma J."/>
        </authorList>
    </citation>
    <scope>NUCLEOTIDE SEQUENCE [LARGE SCALE GENOMIC DNA]</scope>
    <source>
        <strain evidence="3">WYCCWR 12678</strain>
    </source>
</reference>
<gene>
    <name evidence="2" type="ORF">ACFO8Q_03220</name>
</gene>
<evidence type="ECO:0000313" key="3">
    <source>
        <dbReference type="Proteomes" id="UP001596002"/>
    </source>
</evidence>
<name>A0ABV9PY74_9BACL</name>
<evidence type="ECO:0000313" key="2">
    <source>
        <dbReference type="EMBL" id="MFC4766408.1"/>
    </source>
</evidence>
<feature type="transmembrane region" description="Helical" evidence="1">
    <location>
        <begin position="6"/>
        <end position="22"/>
    </location>
</feature>
<keyword evidence="1" id="KW-0812">Transmembrane</keyword>
<protein>
    <recommendedName>
        <fullName evidence="4">FeoB-associated Cys-rich membrane protein</fullName>
    </recommendedName>
</protein>